<dbReference type="Gene3D" id="3.30.360.10">
    <property type="entry name" value="Dihydrodipicolinate Reductase, domain 2"/>
    <property type="match status" value="1"/>
</dbReference>
<dbReference type="GO" id="GO:0000166">
    <property type="term" value="F:nucleotide binding"/>
    <property type="evidence" value="ECO:0007669"/>
    <property type="project" value="InterPro"/>
</dbReference>
<dbReference type="GO" id="GO:0016491">
    <property type="term" value="F:oxidoreductase activity"/>
    <property type="evidence" value="ECO:0007669"/>
    <property type="project" value="UniProtKB-KW"/>
</dbReference>
<feature type="domain" description="GFO/IDH/MocA-like oxidoreductase" evidence="4">
    <location>
        <begin position="147"/>
        <end position="241"/>
    </location>
</feature>
<keyword evidence="6" id="KW-1185">Reference proteome</keyword>
<dbReference type="SUPFAM" id="SSF55347">
    <property type="entry name" value="Glyceraldehyde-3-phosphate dehydrogenase-like, C-terminal domain"/>
    <property type="match status" value="1"/>
</dbReference>
<keyword evidence="2" id="KW-0560">Oxidoreductase</keyword>
<evidence type="ECO:0000259" key="4">
    <source>
        <dbReference type="Pfam" id="PF22725"/>
    </source>
</evidence>
<accession>A0A290QDD6</accession>
<dbReference type="PANTHER" id="PTHR43708:SF5">
    <property type="entry name" value="CONSERVED EXPRESSED OXIDOREDUCTASE (EUROFUNG)-RELATED"/>
    <property type="match status" value="1"/>
</dbReference>
<dbReference type="RefSeq" id="WP_096054970.1">
    <property type="nucleotide sequence ID" value="NZ_CP023344.1"/>
</dbReference>
<comment type="similarity">
    <text evidence="1">Belongs to the Gfo/Idh/MocA family.</text>
</comment>
<dbReference type="InterPro" id="IPR000683">
    <property type="entry name" value="Gfo/Idh/MocA-like_OxRdtase_N"/>
</dbReference>
<dbReference type="SUPFAM" id="SSF51735">
    <property type="entry name" value="NAD(P)-binding Rossmann-fold domains"/>
    <property type="match status" value="1"/>
</dbReference>
<dbReference type="Pfam" id="PF01408">
    <property type="entry name" value="GFO_IDH_MocA"/>
    <property type="match status" value="1"/>
</dbReference>
<dbReference type="KEGG" id="vbh:CMV30_04875"/>
<dbReference type="PANTHER" id="PTHR43708">
    <property type="entry name" value="CONSERVED EXPRESSED OXIDOREDUCTASE (EUROFUNG)"/>
    <property type="match status" value="1"/>
</dbReference>
<dbReference type="InterPro" id="IPR055170">
    <property type="entry name" value="GFO_IDH_MocA-like_dom"/>
</dbReference>
<dbReference type="Gene3D" id="3.40.50.720">
    <property type="entry name" value="NAD(P)-binding Rossmann-like Domain"/>
    <property type="match status" value="1"/>
</dbReference>
<dbReference type="Proteomes" id="UP000217265">
    <property type="component" value="Chromosome"/>
</dbReference>
<proteinExistence type="inferred from homology"/>
<dbReference type="AlphaFoldDB" id="A0A290QDD6"/>
<name>A0A290QDD6_9BACT</name>
<evidence type="ECO:0000313" key="6">
    <source>
        <dbReference type="Proteomes" id="UP000217265"/>
    </source>
</evidence>
<feature type="domain" description="Gfo/Idh/MocA-like oxidoreductase N-terminal" evidence="3">
    <location>
        <begin position="24"/>
        <end position="138"/>
    </location>
</feature>
<evidence type="ECO:0000256" key="1">
    <source>
        <dbReference type="ARBA" id="ARBA00010928"/>
    </source>
</evidence>
<evidence type="ECO:0000259" key="3">
    <source>
        <dbReference type="Pfam" id="PF01408"/>
    </source>
</evidence>
<dbReference type="InterPro" id="IPR036291">
    <property type="entry name" value="NAD(P)-bd_dom_sf"/>
</dbReference>
<dbReference type="InterPro" id="IPR051317">
    <property type="entry name" value="Gfo/Idh/MocA_oxidoreduct"/>
</dbReference>
<reference evidence="5 6" key="1">
    <citation type="submission" date="2017-09" db="EMBL/GenBank/DDBJ databases">
        <title>Complete genome sequence of Verrucomicrobial strain HZ-65, isolated from freshwater.</title>
        <authorList>
            <person name="Choi A."/>
        </authorList>
    </citation>
    <scope>NUCLEOTIDE SEQUENCE [LARGE SCALE GENOMIC DNA]</scope>
    <source>
        <strain evidence="5 6">HZ-65</strain>
    </source>
</reference>
<dbReference type="Pfam" id="PF22725">
    <property type="entry name" value="GFO_IDH_MocA_C3"/>
    <property type="match status" value="1"/>
</dbReference>
<dbReference type="OrthoDB" id="6183734at2"/>
<organism evidence="5 6">
    <name type="scientific">Nibricoccus aquaticus</name>
    <dbReference type="NCBI Taxonomy" id="2576891"/>
    <lineage>
        <taxon>Bacteria</taxon>
        <taxon>Pseudomonadati</taxon>
        <taxon>Verrucomicrobiota</taxon>
        <taxon>Opitutia</taxon>
        <taxon>Opitutales</taxon>
        <taxon>Opitutaceae</taxon>
        <taxon>Nibricoccus</taxon>
    </lineage>
</organism>
<evidence type="ECO:0000256" key="2">
    <source>
        <dbReference type="ARBA" id="ARBA00023002"/>
    </source>
</evidence>
<protein>
    <submittedName>
        <fullName evidence="5">Oxidoreductase</fullName>
    </submittedName>
</protein>
<sequence>MSQPLALPAPAPLLPRSPRPIISIGAGGIVKDAHLPAYQIAGFPVAGIYDLNRANAEKLAATFNISRVFPTLADAISQAPANAVFDVAVPASALPDILSALPNGAPVLIQKPFGENLPEARNLLAICRSKNLRAAVNFQLRYAPYIAAARALIASGAIGELHDMEIRVTVYMPWHLWTFLEGIPRVEILYHSIHYVDLIRSFLGEPRGVYAKTVKHPLTAKLASTRTNIALDYGDILRANIATNHGHLFGLRHQESYVKWEGSKGALKARLGLLMNYPEGEPDALEMCQLDDSGKPGEWQPVPFSGSWYPHAFISTMADVMRFADGETTELPTRVEDAFKTMATVEATYASSSTGATPIPS</sequence>
<evidence type="ECO:0000313" key="5">
    <source>
        <dbReference type="EMBL" id="ATC63338.1"/>
    </source>
</evidence>
<dbReference type="EMBL" id="CP023344">
    <property type="protein sequence ID" value="ATC63338.1"/>
    <property type="molecule type" value="Genomic_DNA"/>
</dbReference>
<gene>
    <name evidence="5" type="ORF">CMV30_04875</name>
</gene>